<organism evidence="2 3">
    <name type="scientific">Phytophthora megakarya</name>
    <dbReference type="NCBI Taxonomy" id="4795"/>
    <lineage>
        <taxon>Eukaryota</taxon>
        <taxon>Sar</taxon>
        <taxon>Stramenopiles</taxon>
        <taxon>Oomycota</taxon>
        <taxon>Peronosporomycetes</taxon>
        <taxon>Peronosporales</taxon>
        <taxon>Peronosporaceae</taxon>
        <taxon>Phytophthora</taxon>
    </lineage>
</organism>
<proteinExistence type="predicted"/>
<feature type="compositionally biased region" description="Polar residues" evidence="1">
    <location>
        <begin position="66"/>
        <end position="89"/>
    </location>
</feature>
<gene>
    <name evidence="2" type="ORF">PHMEG_0005639</name>
</gene>
<feature type="compositionally biased region" description="Acidic residues" evidence="1">
    <location>
        <begin position="51"/>
        <end position="60"/>
    </location>
</feature>
<accession>A0A225WQV2</accession>
<comment type="caution">
    <text evidence="2">The sequence shown here is derived from an EMBL/GenBank/DDBJ whole genome shotgun (WGS) entry which is preliminary data.</text>
</comment>
<name>A0A225WQV2_9STRA</name>
<reference evidence="3" key="1">
    <citation type="submission" date="2017-03" db="EMBL/GenBank/DDBJ databases">
        <title>Phytopthora megakarya and P. palmivora, two closely related causual agents of cacao black pod achieved similar genome size and gene model numbers by different mechanisms.</title>
        <authorList>
            <person name="Ali S."/>
            <person name="Shao J."/>
            <person name="Larry D.J."/>
            <person name="Kronmiller B."/>
            <person name="Shen D."/>
            <person name="Strem M.D."/>
            <person name="Melnick R.L."/>
            <person name="Guiltinan M.J."/>
            <person name="Tyler B.M."/>
            <person name="Meinhardt L.W."/>
            <person name="Bailey B.A."/>
        </authorList>
    </citation>
    <scope>NUCLEOTIDE SEQUENCE [LARGE SCALE GENOMIC DNA]</scope>
    <source>
        <strain evidence="3">zdho120</strain>
    </source>
</reference>
<evidence type="ECO:0000313" key="3">
    <source>
        <dbReference type="Proteomes" id="UP000198211"/>
    </source>
</evidence>
<sequence>MTKGSSDAVPATPSRGEDRDDYDSTPGTEDLVTNGRSVSFEGTEFDHDAKDEDDYGDDALEDKAPQTESTANTRPGTGRSSWRRQVSADDSFSDEGKLFYQDDDENDATTDLTWQIRELTAMEEMDPTPTFELAQLGKITPFRGKLDESENSMQWLRDVVYEMTGTHTPPNEWRMVFQLSLRDGAVVVLGSHKFFYGPLPTSGSRGLVNSPVTHGDM</sequence>
<keyword evidence="3" id="KW-1185">Reference proteome</keyword>
<evidence type="ECO:0008006" key="4">
    <source>
        <dbReference type="Google" id="ProtNLM"/>
    </source>
</evidence>
<dbReference type="AlphaFoldDB" id="A0A225WQV2"/>
<dbReference type="Proteomes" id="UP000198211">
    <property type="component" value="Unassembled WGS sequence"/>
</dbReference>
<dbReference type="EMBL" id="NBNE01000371">
    <property type="protein sequence ID" value="OWZ20006.1"/>
    <property type="molecule type" value="Genomic_DNA"/>
</dbReference>
<feature type="region of interest" description="Disordered" evidence="1">
    <location>
        <begin position="1"/>
        <end position="89"/>
    </location>
</feature>
<protein>
    <recommendedName>
        <fullName evidence="4">Eukaryotic/viral aspartic protease</fullName>
    </recommendedName>
</protein>
<evidence type="ECO:0000256" key="1">
    <source>
        <dbReference type="SAM" id="MobiDB-lite"/>
    </source>
</evidence>
<evidence type="ECO:0000313" key="2">
    <source>
        <dbReference type="EMBL" id="OWZ20006.1"/>
    </source>
</evidence>